<proteinExistence type="predicted"/>
<evidence type="ECO:0000256" key="3">
    <source>
        <dbReference type="ARBA" id="ARBA00023125"/>
    </source>
</evidence>
<sequence>MRQTQHTLLVIPEDYPELRPILPQSSRLEYLLQIIVTIRIEIGRFTREIYADSSFALQVMQRDFIRRPVICSSDHESLLESARSAPAAAPNYESNWDMMLALAAAPAGKQATDDEEEDGDDLQTSLRNGSSISPLSLEMYGDDGVFEGSQDAAAEYYDSVDSRFLQSGGFAKVLREYSPRSWRVAAVGSSCSPRSKRLRVSCSTPPGLHAQLAGGALSEGPQLAFNEDDSEDMFVFSLIKNAVDNGWVPANDDPDSCPQQALPDAASPALVRSPTRLGAAAISVRNDTGPAAQVIMGTAPARIDTSTSATTITGAAGGRVKQAAQAVKRYRGVRHRPWGRFAAEIRDSTRPGARLWLGTFGTAEEAAVAYDKAALRLRGSRAHLNFPAAATASSSDELPDLISSNPPAPTTTQLAANGPLGIPTAADHQEEYPPPPPPPILQSASRSQSLAEYQNSNLLLDDGWKKHMPLQLPEPQETAASSTIIISQPPQAPTPPPTPTPTPPPPPPSAATRSRFYSTLSLHEQAIINCSNLKRSRSEYNQNDDYYSSSCNSGGRLMSTKCIDNHVQDTAPHEERSLASSSSPPPLSPPSSPTAKQQVGDSECGAESAEPGRWSWSWSPKSCSPGAWLTQFCNIFSPILPRSPLSRS</sequence>
<keyword evidence="4" id="KW-0804">Transcription</keyword>
<feature type="region of interest" description="Disordered" evidence="6">
    <location>
        <begin position="107"/>
        <end position="128"/>
    </location>
</feature>
<gene>
    <name evidence="8" type="ORF">CSSPJE1EN1_LOCUS12899</name>
</gene>
<evidence type="ECO:0000256" key="6">
    <source>
        <dbReference type="SAM" id="MobiDB-lite"/>
    </source>
</evidence>
<feature type="region of interest" description="Disordered" evidence="6">
    <location>
        <begin position="570"/>
        <end position="622"/>
    </location>
</feature>
<dbReference type="Pfam" id="PF00847">
    <property type="entry name" value="AP2"/>
    <property type="match status" value="1"/>
</dbReference>
<dbReference type="SMART" id="SM00380">
    <property type="entry name" value="AP2"/>
    <property type="match status" value="1"/>
</dbReference>
<feature type="domain" description="AP2/ERF" evidence="7">
    <location>
        <begin position="329"/>
        <end position="387"/>
    </location>
</feature>
<accession>A0ABP0WMP5</accession>
<dbReference type="Proteomes" id="UP001497444">
    <property type="component" value="Chromosome 19"/>
</dbReference>
<dbReference type="PANTHER" id="PTHR31190:SF374">
    <property type="entry name" value="AP2_ERF DOMAIN-CONTAINING PROTEIN"/>
    <property type="match status" value="1"/>
</dbReference>
<organism evidence="8 9">
    <name type="scientific">Sphagnum jensenii</name>
    <dbReference type="NCBI Taxonomy" id="128206"/>
    <lineage>
        <taxon>Eukaryota</taxon>
        <taxon>Viridiplantae</taxon>
        <taxon>Streptophyta</taxon>
        <taxon>Embryophyta</taxon>
        <taxon>Bryophyta</taxon>
        <taxon>Sphagnophytina</taxon>
        <taxon>Sphagnopsida</taxon>
        <taxon>Sphagnales</taxon>
        <taxon>Sphagnaceae</taxon>
        <taxon>Sphagnum</taxon>
    </lineage>
</organism>
<dbReference type="PRINTS" id="PR00367">
    <property type="entry name" value="ETHRSPELEMNT"/>
</dbReference>
<keyword evidence="9" id="KW-1185">Reference proteome</keyword>
<keyword evidence="2" id="KW-0805">Transcription regulation</keyword>
<dbReference type="PROSITE" id="PS51032">
    <property type="entry name" value="AP2_ERF"/>
    <property type="match status" value="1"/>
</dbReference>
<dbReference type="Gene3D" id="3.30.730.10">
    <property type="entry name" value="AP2/ERF domain"/>
    <property type="match status" value="1"/>
</dbReference>
<feature type="region of interest" description="Disordered" evidence="6">
    <location>
        <begin position="487"/>
        <end position="513"/>
    </location>
</feature>
<evidence type="ECO:0000313" key="9">
    <source>
        <dbReference type="Proteomes" id="UP001497444"/>
    </source>
</evidence>
<evidence type="ECO:0000313" key="8">
    <source>
        <dbReference type="EMBL" id="CAK9267421.1"/>
    </source>
</evidence>
<keyword evidence="3" id="KW-0238">DNA-binding</keyword>
<evidence type="ECO:0000256" key="5">
    <source>
        <dbReference type="ARBA" id="ARBA00023242"/>
    </source>
</evidence>
<dbReference type="InterPro" id="IPR001471">
    <property type="entry name" value="AP2/ERF_dom"/>
</dbReference>
<keyword evidence="5" id="KW-0539">Nucleus</keyword>
<dbReference type="InterPro" id="IPR036955">
    <property type="entry name" value="AP2/ERF_dom_sf"/>
</dbReference>
<dbReference type="SUPFAM" id="SSF54171">
    <property type="entry name" value="DNA-binding domain"/>
    <property type="match status" value="1"/>
</dbReference>
<reference evidence="8" key="1">
    <citation type="submission" date="2024-02" db="EMBL/GenBank/DDBJ databases">
        <authorList>
            <consortium name="ELIXIR-Norway"/>
            <consortium name="Elixir Norway"/>
        </authorList>
    </citation>
    <scope>NUCLEOTIDE SEQUENCE</scope>
</reference>
<dbReference type="EMBL" id="OZ020114">
    <property type="protein sequence ID" value="CAK9267421.1"/>
    <property type="molecule type" value="Genomic_DNA"/>
</dbReference>
<feature type="compositionally biased region" description="Pro residues" evidence="6">
    <location>
        <begin position="583"/>
        <end position="592"/>
    </location>
</feature>
<feature type="region of interest" description="Disordered" evidence="6">
    <location>
        <begin position="390"/>
        <end position="450"/>
    </location>
</feature>
<dbReference type="InterPro" id="IPR044808">
    <property type="entry name" value="ERF_plant"/>
</dbReference>
<dbReference type="CDD" id="cd00018">
    <property type="entry name" value="AP2"/>
    <property type="match status" value="1"/>
</dbReference>
<dbReference type="PANTHER" id="PTHR31190">
    <property type="entry name" value="DNA-BINDING DOMAIN"/>
    <property type="match status" value="1"/>
</dbReference>
<evidence type="ECO:0000256" key="2">
    <source>
        <dbReference type="ARBA" id="ARBA00023015"/>
    </source>
</evidence>
<evidence type="ECO:0000256" key="1">
    <source>
        <dbReference type="ARBA" id="ARBA00004123"/>
    </source>
</evidence>
<evidence type="ECO:0000256" key="4">
    <source>
        <dbReference type="ARBA" id="ARBA00023163"/>
    </source>
</evidence>
<feature type="compositionally biased region" description="Pro residues" evidence="6">
    <location>
        <begin position="490"/>
        <end position="509"/>
    </location>
</feature>
<comment type="subcellular location">
    <subcellularLocation>
        <location evidence="1">Nucleus</location>
    </subcellularLocation>
</comment>
<dbReference type="InterPro" id="IPR016177">
    <property type="entry name" value="DNA-bd_dom_sf"/>
</dbReference>
<feature type="compositionally biased region" description="Polar residues" evidence="6">
    <location>
        <begin position="391"/>
        <end position="415"/>
    </location>
</feature>
<evidence type="ECO:0000259" key="7">
    <source>
        <dbReference type="PROSITE" id="PS51032"/>
    </source>
</evidence>
<name>A0ABP0WMP5_9BRYO</name>
<protein>
    <recommendedName>
        <fullName evidence="7">AP2/ERF domain-containing protein</fullName>
    </recommendedName>
</protein>